<feature type="signal peptide" evidence="1">
    <location>
        <begin position="1"/>
        <end position="19"/>
    </location>
</feature>
<dbReference type="Proteomes" id="UP000663854">
    <property type="component" value="Unassembled WGS sequence"/>
</dbReference>
<dbReference type="EMBL" id="CAJNOH010000002">
    <property type="protein sequence ID" value="CAF0726553.1"/>
    <property type="molecule type" value="Genomic_DNA"/>
</dbReference>
<sequence length="467" mass="52385">MKSFLLLYLVAIHTLSINGLLDFKKKTQVTTTDHRVLANVKIYSNLAEVIQPLGLLPIEFSSEDWNDIRSDSITLVGTDVNVTQQSITEKKKSLNNAQVYVRSPSSSNTETKFIKATMIDEKRNLVKLIDKDVSKEPIFFTAQSDHILYDADPPQTKYYVNFTYDTNSPVELSYLRSNLNWKTRYQLNLFENSKPATLSAMADIRNDGQSRVDIESAELLGGDINLQMYQRSQYMPMSAAKGYAAYEADNAGAPGPPPKPSVGEGEEISGLYVFSINQPFSIDARTNYLLPMFRPRVTVERYASISKYFYGAGNVNGKAERSYRLSADRFLSRGNCVIRESDRLVGETSLPDIAAKNKHEFSIGQDADIVYKENSTLVSSTTSNVTSSPYGPKQSRTYSTYEVVLTLKNYKKNRSVKVEYQQNVYGQSVKLTKPNALFTQEGSAIKATFTLASDEEKSASYKFEVVN</sequence>
<dbReference type="Proteomes" id="UP000663870">
    <property type="component" value="Unassembled WGS sequence"/>
</dbReference>
<evidence type="ECO:0008006" key="6">
    <source>
        <dbReference type="Google" id="ProtNLM"/>
    </source>
</evidence>
<gene>
    <name evidence="3" type="ORF">JXQ802_LOCUS1155</name>
    <name evidence="2" type="ORF">PYM288_LOCUS635</name>
</gene>
<evidence type="ECO:0000313" key="3">
    <source>
        <dbReference type="EMBL" id="CAF0741558.1"/>
    </source>
</evidence>
<protein>
    <recommendedName>
        <fullName evidence="6">DUF4139 domain-containing protein</fullName>
    </recommendedName>
</protein>
<evidence type="ECO:0000256" key="1">
    <source>
        <dbReference type="SAM" id="SignalP"/>
    </source>
</evidence>
<dbReference type="PANTHER" id="PTHR38075">
    <property type="entry name" value="DUF4139 DOMAIN-CONTAINING PROTEIN"/>
    <property type="match status" value="1"/>
</dbReference>
<organism evidence="2 4">
    <name type="scientific">Rotaria sordida</name>
    <dbReference type="NCBI Taxonomy" id="392033"/>
    <lineage>
        <taxon>Eukaryota</taxon>
        <taxon>Metazoa</taxon>
        <taxon>Spiralia</taxon>
        <taxon>Gnathifera</taxon>
        <taxon>Rotifera</taxon>
        <taxon>Eurotatoria</taxon>
        <taxon>Bdelloidea</taxon>
        <taxon>Philodinida</taxon>
        <taxon>Philodinidae</taxon>
        <taxon>Rotaria</taxon>
    </lineage>
</organism>
<accession>A0A813MQS5</accession>
<keyword evidence="1" id="KW-0732">Signal</keyword>
<dbReference type="AlphaFoldDB" id="A0A813MQS5"/>
<comment type="caution">
    <text evidence="2">The sequence shown here is derived from an EMBL/GenBank/DDBJ whole genome shotgun (WGS) entry which is preliminary data.</text>
</comment>
<name>A0A813MQS5_9BILA</name>
<proteinExistence type="predicted"/>
<reference evidence="2" key="1">
    <citation type="submission" date="2021-02" db="EMBL/GenBank/DDBJ databases">
        <authorList>
            <person name="Nowell W R."/>
        </authorList>
    </citation>
    <scope>NUCLEOTIDE SEQUENCE</scope>
</reference>
<feature type="chain" id="PRO_5036409034" description="DUF4139 domain-containing protein" evidence="1">
    <location>
        <begin position="20"/>
        <end position="467"/>
    </location>
</feature>
<dbReference type="EMBL" id="CAJNOL010000012">
    <property type="protein sequence ID" value="CAF0741558.1"/>
    <property type="molecule type" value="Genomic_DNA"/>
</dbReference>
<evidence type="ECO:0000313" key="4">
    <source>
        <dbReference type="Proteomes" id="UP000663854"/>
    </source>
</evidence>
<dbReference type="PANTHER" id="PTHR38075:SF1">
    <property type="entry name" value="DUF4139 DOMAIN-CONTAINING PROTEIN"/>
    <property type="match status" value="1"/>
</dbReference>
<evidence type="ECO:0000313" key="5">
    <source>
        <dbReference type="Proteomes" id="UP000663870"/>
    </source>
</evidence>
<evidence type="ECO:0000313" key="2">
    <source>
        <dbReference type="EMBL" id="CAF0726553.1"/>
    </source>
</evidence>
<keyword evidence="5" id="KW-1185">Reference proteome</keyword>